<dbReference type="InterPro" id="IPR003495">
    <property type="entry name" value="CobW/HypB/UreG_nucleotide-bd"/>
</dbReference>
<evidence type="ECO:0000313" key="10">
    <source>
        <dbReference type="Proteomes" id="UP000186940"/>
    </source>
</evidence>
<proteinExistence type="inferred from homology"/>
<feature type="domain" description="CobW/HypB/UreG nucleotide-binding" evidence="8">
    <location>
        <begin position="34"/>
        <end position="192"/>
    </location>
</feature>
<dbReference type="GO" id="GO:0016151">
    <property type="term" value="F:nickel cation binding"/>
    <property type="evidence" value="ECO:0007669"/>
    <property type="project" value="InterPro"/>
</dbReference>
<dbReference type="AlphaFoldDB" id="A0A1F2P897"/>
<organism evidence="9 10">
    <name type="scientific">Candidatus Syntropharchaeum caldarium</name>
    <dbReference type="NCBI Taxonomy" id="1838285"/>
    <lineage>
        <taxon>Archaea</taxon>
        <taxon>Methanobacteriati</taxon>
        <taxon>Methanobacteriota</taxon>
        <taxon>Stenosarchaea group</taxon>
        <taxon>Methanomicrobia</taxon>
        <taxon>Methanosarcinales</taxon>
        <taxon>ANME-2 cluster</taxon>
        <taxon>Candidatus Syntropharchaeum</taxon>
    </lineage>
</organism>
<name>A0A1F2P897_9EURY</name>
<evidence type="ECO:0000256" key="3">
    <source>
        <dbReference type="ARBA" id="ARBA00022723"/>
    </source>
</evidence>
<dbReference type="PIRSF" id="PIRSF005624">
    <property type="entry name" value="Ni-bind_GTPase"/>
    <property type="match status" value="1"/>
</dbReference>
<dbReference type="InterPro" id="IPR027417">
    <property type="entry name" value="P-loop_NTPase"/>
</dbReference>
<reference evidence="9" key="1">
    <citation type="submission" date="2016-05" db="EMBL/GenBank/DDBJ databases">
        <title>Microbial consortia oxidize butane by reversing methanogenesis.</title>
        <authorList>
            <person name="Laso-Perez R."/>
            <person name="Richter M."/>
            <person name="Wegener G."/>
            <person name="Musat F."/>
        </authorList>
    </citation>
    <scope>NUCLEOTIDE SEQUENCE [LARGE SCALE GENOMIC DNA]</scope>
    <source>
        <strain evidence="9">BOX2</strain>
    </source>
</reference>
<keyword evidence="7" id="KW-0342">GTP-binding</keyword>
<keyword evidence="10" id="KW-1185">Reference proteome</keyword>
<evidence type="ECO:0000259" key="8">
    <source>
        <dbReference type="Pfam" id="PF02492"/>
    </source>
</evidence>
<dbReference type="GO" id="GO:0005525">
    <property type="term" value="F:GTP binding"/>
    <property type="evidence" value="ECO:0007669"/>
    <property type="project" value="UniProtKB-KW"/>
</dbReference>
<keyword evidence="6" id="KW-0862">Zinc</keyword>
<dbReference type="EMBL" id="LYOS01000004">
    <property type="protein sequence ID" value="OFV67549.1"/>
    <property type="molecule type" value="Genomic_DNA"/>
</dbReference>
<dbReference type="SUPFAM" id="SSF52540">
    <property type="entry name" value="P-loop containing nucleoside triphosphate hydrolases"/>
    <property type="match status" value="1"/>
</dbReference>
<sequence length="215" mass="23805">MDIQMESDILGVNRRIAKENRSVLESHEVKAYDILGSIGSGKTTLIERMIDLLSERGMRAGTIAGDVAGDDDYKRFLRLGVQAINVNTGKECHLDAHLINHALESLDLSKLEILFIENVGNLVCPVDFPLGTEKRVVVISVTEGDDMVRKHPLIFAQTDFVVLNKIDLAELIEVDPAVILEDFKRLSPHGKFFMTDAKHGTGVEELLSALIEGDR</sequence>
<keyword evidence="4" id="KW-0547">Nucleotide-binding</keyword>
<dbReference type="GO" id="GO:0051604">
    <property type="term" value="P:protein maturation"/>
    <property type="evidence" value="ECO:0007669"/>
    <property type="project" value="InterPro"/>
</dbReference>
<dbReference type="PANTHER" id="PTHR30134:SF2">
    <property type="entry name" value="HYDROGENASE MATURATION FACTOR HYPB"/>
    <property type="match status" value="1"/>
</dbReference>
<keyword evidence="3" id="KW-0479">Metal-binding</keyword>
<dbReference type="STRING" id="1838285.SCAL_001467"/>
<dbReference type="InterPro" id="IPR004392">
    <property type="entry name" value="Hyd_mat_HypB"/>
</dbReference>
<dbReference type="Gene3D" id="3.40.50.300">
    <property type="entry name" value="P-loop containing nucleotide triphosphate hydrolases"/>
    <property type="match status" value="1"/>
</dbReference>
<evidence type="ECO:0000256" key="5">
    <source>
        <dbReference type="ARBA" id="ARBA00022801"/>
    </source>
</evidence>
<comment type="caution">
    <text evidence="9">The sequence shown here is derived from an EMBL/GenBank/DDBJ whole genome shotgun (WGS) entry which is preliminary data.</text>
</comment>
<dbReference type="GO" id="GO:0008270">
    <property type="term" value="F:zinc ion binding"/>
    <property type="evidence" value="ECO:0007669"/>
    <property type="project" value="TreeGrafter"/>
</dbReference>
<dbReference type="Pfam" id="PF02492">
    <property type="entry name" value="cobW"/>
    <property type="match status" value="1"/>
</dbReference>
<evidence type="ECO:0000256" key="6">
    <source>
        <dbReference type="ARBA" id="ARBA00022833"/>
    </source>
</evidence>
<comment type="similarity">
    <text evidence="1">Belongs to the SIMIBI class G3E GTPase family. HypB/HupM subfamily.</text>
</comment>
<dbReference type="PATRIC" id="fig|1838285.3.peg.1490"/>
<keyword evidence="2" id="KW-0533">Nickel</keyword>
<gene>
    <name evidence="9" type="ORF">SCAL_001467</name>
</gene>
<evidence type="ECO:0000256" key="2">
    <source>
        <dbReference type="ARBA" id="ARBA00022596"/>
    </source>
</evidence>
<dbReference type="PANTHER" id="PTHR30134">
    <property type="entry name" value="HYDROGENASE PROTEIN ASSEMBLY PROTEIN, NICKEL CHAPERONE"/>
    <property type="match status" value="1"/>
</dbReference>
<protein>
    <submittedName>
        <fullName evidence="9">Hydrogenase nickel incorporation protein HypB</fullName>
    </submittedName>
</protein>
<accession>A0A1F2P897</accession>
<dbReference type="NCBIfam" id="TIGR00073">
    <property type="entry name" value="hypB"/>
    <property type="match status" value="1"/>
</dbReference>
<keyword evidence="5" id="KW-0378">Hydrolase</keyword>
<evidence type="ECO:0000256" key="7">
    <source>
        <dbReference type="ARBA" id="ARBA00023134"/>
    </source>
</evidence>
<evidence type="ECO:0000256" key="1">
    <source>
        <dbReference type="ARBA" id="ARBA00006211"/>
    </source>
</evidence>
<evidence type="ECO:0000313" key="9">
    <source>
        <dbReference type="EMBL" id="OFV67549.1"/>
    </source>
</evidence>
<dbReference type="GO" id="GO:0003924">
    <property type="term" value="F:GTPase activity"/>
    <property type="evidence" value="ECO:0007669"/>
    <property type="project" value="InterPro"/>
</dbReference>
<dbReference type="Proteomes" id="UP000186940">
    <property type="component" value="Unassembled WGS sequence"/>
</dbReference>
<evidence type="ECO:0000256" key="4">
    <source>
        <dbReference type="ARBA" id="ARBA00022741"/>
    </source>
</evidence>